<dbReference type="STRING" id="1720063.SAMN05216217_10371"/>
<dbReference type="HAMAP" id="MF_00835">
    <property type="entry name" value="BioC"/>
    <property type="match status" value="1"/>
</dbReference>
<dbReference type="NCBIfam" id="TIGR02072">
    <property type="entry name" value="BioC"/>
    <property type="match status" value="1"/>
</dbReference>
<dbReference type="GO" id="GO:0008757">
    <property type="term" value="F:S-adenosylmethionine-dependent methyltransferase activity"/>
    <property type="evidence" value="ECO:0007669"/>
    <property type="project" value="InterPro"/>
</dbReference>
<evidence type="ECO:0000256" key="4">
    <source>
        <dbReference type="ARBA" id="ARBA00022603"/>
    </source>
</evidence>
<feature type="domain" description="Methyltransferase type 11" evidence="9">
    <location>
        <begin position="50"/>
        <end position="145"/>
    </location>
</feature>
<dbReference type="CDD" id="cd02440">
    <property type="entry name" value="AdoMet_MTases"/>
    <property type="match status" value="1"/>
</dbReference>
<dbReference type="OrthoDB" id="9760689at2"/>
<proteinExistence type="inferred from homology"/>
<evidence type="ECO:0000313" key="10">
    <source>
        <dbReference type="EMBL" id="SFM30969.1"/>
    </source>
</evidence>
<dbReference type="Proteomes" id="UP000243629">
    <property type="component" value="Unassembled WGS sequence"/>
</dbReference>
<dbReference type="SUPFAM" id="SSF53335">
    <property type="entry name" value="S-adenosyl-L-methionine-dependent methyltransferases"/>
    <property type="match status" value="1"/>
</dbReference>
<dbReference type="InterPro" id="IPR050602">
    <property type="entry name" value="Malonyl-ACP_OMT"/>
</dbReference>
<reference evidence="11" key="1">
    <citation type="submission" date="2016-10" db="EMBL/GenBank/DDBJ databases">
        <authorList>
            <person name="Varghese N."/>
            <person name="Submissions S."/>
        </authorList>
    </citation>
    <scope>NUCLEOTIDE SEQUENCE [LARGE SCALE GENOMIC DNA]</scope>
    <source>
        <strain evidence="11">DSM 24213</strain>
    </source>
</reference>
<evidence type="ECO:0000259" key="9">
    <source>
        <dbReference type="Pfam" id="PF08241"/>
    </source>
</evidence>
<organism evidence="10 11">
    <name type="scientific">Halopseudomonas yangmingensis</name>
    <dbReference type="NCBI Taxonomy" id="1720063"/>
    <lineage>
        <taxon>Bacteria</taxon>
        <taxon>Pseudomonadati</taxon>
        <taxon>Pseudomonadota</taxon>
        <taxon>Gammaproteobacteria</taxon>
        <taxon>Pseudomonadales</taxon>
        <taxon>Pseudomonadaceae</taxon>
        <taxon>Halopseudomonas</taxon>
    </lineage>
</organism>
<dbReference type="InterPro" id="IPR013216">
    <property type="entry name" value="Methyltransf_11"/>
</dbReference>
<keyword evidence="11" id="KW-1185">Reference proteome</keyword>
<keyword evidence="6 8" id="KW-0949">S-adenosyl-L-methionine</keyword>
<keyword evidence="7 8" id="KW-0093">Biotin biosynthesis</keyword>
<dbReference type="InterPro" id="IPR011814">
    <property type="entry name" value="BioC"/>
</dbReference>
<dbReference type="Gene3D" id="3.40.50.150">
    <property type="entry name" value="Vaccinia Virus protein VP39"/>
    <property type="match status" value="1"/>
</dbReference>
<dbReference type="PANTHER" id="PTHR13090">
    <property type="entry name" value="ARGININE-HYDROXYLASE NDUFAF5, MITOCHONDRIAL"/>
    <property type="match status" value="1"/>
</dbReference>
<dbReference type="RefSeq" id="WP_093473319.1">
    <property type="nucleotide sequence ID" value="NZ_FOUI01000003.1"/>
</dbReference>
<dbReference type="UniPathway" id="UPA00078"/>
<evidence type="ECO:0000256" key="5">
    <source>
        <dbReference type="ARBA" id="ARBA00022679"/>
    </source>
</evidence>
<sequence length="264" mass="28757">MNQPLFDKRQVADSFGRAAATYDQAAAFQRRVGHNLLARLPAGLQPQALVDLGCGTGYFTRALASHYGRPVLGLDLAEGMLRHARQQPSLPPAAGWVAADAEALPLRSASQDLLFSSLALQWCNDLPQALAEARRVLRAGGIMAFSTLVDGSLVELRDSWQQVDGYVHVNRFSPRQSLQQMLEASGFAEVHCEIETHVMHYPQLSGLTRELKALGAHNINPGRPGGLTGRARLQALTAAYEAFRTDRGLPASWQVAQILLKQEA</sequence>
<dbReference type="GO" id="GO:0009102">
    <property type="term" value="P:biotin biosynthetic process"/>
    <property type="evidence" value="ECO:0007669"/>
    <property type="project" value="UniProtKB-UniRule"/>
</dbReference>
<comment type="pathway">
    <text evidence="2 8">Cofactor biosynthesis; biotin biosynthesis.</text>
</comment>
<gene>
    <name evidence="8" type="primary">bioC</name>
    <name evidence="10" type="ORF">SAMN05216217_10371</name>
</gene>
<dbReference type="PANTHER" id="PTHR13090:SF1">
    <property type="entry name" value="ARGININE-HYDROXYLASE NDUFAF5, MITOCHONDRIAL"/>
    <property type="match status" value="1"/>
</dbReference>
<evidence type="ECO:0000256" key="8">
    <source>
        <dbReference type="HAMAP-Rule" id="MF_00835"/>
    </source>
</evidence>
<dbReference type="EMBL" id="FOUI01000003">
    <property type="protein sequence ID" value="SFM30969.1"/>
    <property type="molecule type" value="Genomic_DNA"/>
</dbReference>
<dbReference type="InterPro" id="IPR029063">
    <property type="entry name" value="SAM-dependent_MTases_sf"/>
</dbReference>
<keyword evidence="4 8" id="KW-0489">Methyltransferase</keyword>
<evidence type="ECO:0000313" key="11">
    <source>
        <dbReference type="Proteomes" id="UP000243629"/>
    </source>
</evidence>
<comment type="function">
    <text evidence="8">Converts the free carboxyl group of a malonyl-thioester to its methyl ester by transfer of a methyl group from S-adenosyl-L-methionine (SAM). It allows to synthesize pimeloyl-ACP via the fatty acid synthetic pathway.</text>
</comment>
<dbReference type="GO" id="GO:0102130">
    <property type="term" value="F:malonyl-CoA methyltransferase activity"/>
    <property type="evidence" value="ECO:0007669"/>
    <property type="project" value="UniProtKB-EC"/>
</dbReference>
<evidence type="ECO:0000256" key="6">
    <source>
        <dbReference type="ARBA" id="ARBA00022691"/>
    </source>
</evidence>
<evidence type="ECO:0000256" key="7">
    <source>
        <dbReference type="ARBA" id="ARBA00022756"/>
    </source>
</evidence>
<keyword evidence="5 8" id="KW-0808">Transferase</keyword>
<evidence type="ECO:0000256" key="1">
    <source>
        <dbReference type="ARBA" id="ARBA00000852"/>
    </source>
</evidence>
<dbReference type="GO" id="GO:0010340">
    <property type="term" value="F:carboxyl-O-methyltransferase activity"/>
    <property type="evidence" value="ECO:0007669"/>
    <property type="project" value="UniProtKB-UniRule"/>
</dbReference>
<name>A0A1I4PT66_9GAMM</name>
<accession>A0A1I4PT66</accession>
<comment type="catalytic activity">
    <reaction evidence="1 8">
        <text>malonyl-[ACP] + S-adenosyl-L-methionine = malonyl-[ACP] methyl ester + S-adenosyl-L-homocysteine</text>
        <dbReference type="Rhea" id="RHEA:17105"/>
        <dbReference type="Rhea" id="RHEA-COMP:9623"/>
        <dbReference type="Rhea" id="RHEA-COMP:9954"/>
        <dbReference type="ChEBI" id="CHEBI:57856"/>
        <dbReference type="ChEBI" id="CHEBI:59789"/>
        <dbReference type="ChEBI" id="CHEBI:78449"/>
        <dbReference type="ChEBI" id="CHEBI:78845"/>
        <dbReference type="EC" id="2.1.1.197"/>
    </reaction>
</comment>
<evidence type="ECO:0000256" key="2">
    <source>
        <dbReference type="ARBA" id="ARBA00004746"/>
    </source>
</evidence>
<evidence type="ECO:0000256" key="3">
    <source>
        <dbReference type="ARBA" id="ARBA00012327"/>
    </source>
</evidence>
<dbReference type="GO" id="GO:0032259">
    <property type="term" value="P:methylation"/>
    <property type="evidence" value="ECO:0007669"/>
    <property type="project" value="UniProtKB-KW"/>
</dbReference>
<protein>
    <recommendedName>
        <fullName evidence="3 8">Malonyl-[acyl-carrier protein] O-methyltransferase</fullName>
        <shortName evidence="8">Malonyl-ACP O-methyltransferase</shortName>
        <ecNumber evidence="3 8">2.1.1.197</ecNumber>
    </recommendedName>
    <alternativeName>
        <fullName evidence="8">Biotin synthesis protein BioC</fullName>
    </alternativeName>
</protein>
<dbReference type="Pfam" id="PF08241">
    <property type="entry name" value="Methyltransf_11"/>
    <property type="match status" value="1"/>
</dbReference>
<comment type="similarity">
    <text evidence="8">Belongs to the methyltransferase superfamily.</text>
</comment>
<dbReference type="AlphaFoldDB" id="A0A1I4PT66"/>
<dbReference type="EC" id="2.1.1.197" evidence="3 8"/>